<dbReference type="Proteomes" id="UP000193778">
    <property type="component" value="Unassembled WGS sequence"/>
</dbReference>
<reference evidence="8" key="1">
    <citation type="submission" date="2017-03" db="EMBL/GenBank/DDBJ databases">
        <authorList>
            <person name="Rodrigo-Torres L."/>
            <person name="Arahal R.D."/>
            <person name="Lucena T."/>
        </authorList>
    </citation>
    <scope>NUCLEOTIDE SEQUENCE [LARGE SCALE GENOMIC DNA]</scope>
    <source>
        <strain evidence="8">CECT 8411</strain>
    </source>
</reference>
<feature type="chain" id="PRO_5013095373" description="Outer membrane protein beta-barrel domain-containing protein" evidence="5">
    <location>
        <begin position="32"/>
        <end position="255"/>
    </location>
</feature>
<evidence type="ECO:0000256" key="3">
    <source>
        <dbReference type="ARBA" id="ARBA00023136"/>
    </source>
</evidence>
<sequence>MKFLKRYFGPGRYVALSTLLVYSILSSATVAGNLDQGVTDAPVVSPKRFSSDVNAFYLGLSGGYATGGTDRFGLRTSTGSLFEIGEVDLSGGYGGIRGGWRGVLPAMGGRDYVYGFELGYDFGSLDDEVSTQIGGVDVTGGSEVSDVLSVRFRNGLSNKSGTVLYFLTVGYVQGDVTTTSSITSGTAVQSLEDEGSRPGFSASIGAEHRLNENWSITGEYEYVQFESETVEFDGGFSTKSTPRYRGLRFGLNYTF</sequence>
<dbReference type="InterPro" id="IPR051692">
    <property type="entry name" value="OMP-like"/>
</dbReference>
<dbReference type="InterPro" id="IPR011250">
    <property type="entry name" value="OMP/PagP_B-barrel"/>
</dbReference>
<keyword evidence="3" id="KW-0472">Membrane</keyword>
<evidence type="ECO:0000313" key="8">
    <source>
        <dbReference type="Proteomes" id="UP000193778"/>
    </source>
</evidence>
<comment type="similarity">
    <text evidence="4">Belongs to the Omp25/RopB family.</text>
</comment>
<dbReference type="SUPFAM" id="SSF56925">
    <property type="entry name" value="OMPA-like"/>
    <property type="match status" value="1"/>
</dbReference>
<gene>
    <name evidence="7" type="ORF">RUM8411_03826</name>
</gene>
<dbReference type="RefSeq" id="WP_234995295.1">
    <property type="nucleotide sequence ID" value="NZ_FWFP01000013.1"/>
</dbReference>
<accession>A0A1X7A8B6</accession>
<keyword evidence="2 5" id="KW-0732">Signal</keyword>
<dbReference type="Pfam" id="PF13505">
    <property type="entry name" value="OMP_b-brl"/>
    <property type="match status" value="1"/>
</dbReference>
<dbReference type="Gene3D" id="2.40.160.20">
    <property type="match status" value="1"/>
</dbReference>
<evidence type="ECO:0000256" key="2">
    <source>
        <dbReference type="ARBA" id="ARBA00022729"/>
    </source>
</evidence>
<name>A0A1X7A8B6_9RHOB</name>
<evidence type="ECO:0000256" key="5">
    <source>
        <dbReference type="SAM" id="SignalP"/>
    </source>
</evidence>
<protein>
    <recommendedName>
        <fullName evidence="6">Outer membrane protein beta-barrel domain-containing protein</fullName>
    </recommendedName>
</protein>
<dbReference type="GO" id="GO:0016020">
    <property type="term" value="C:membrane"/>
    <property type="evidence" value="ECO:0007669"/>
    <property type="project" value="UniProtKB-SubCell"/>
</dbReference>
<dbReference type="EMBL" id="FWFP01000013">
    <property type="protein sequence ID" value="SLN72968.1"/>
    <property type="molecule type" value="Genomic_DNA"/>
</dbReference>
<evidence type="ECO:0000313" key="7">
    <source>
        <dbReference type="EMBL" id="SLN72968.1"/>
    </source>
</evidence>
<comment type="subcellular location">
    <subcellularLocation>
        <location evidence="1">Membrane</location>
    </subcellularLocation>
</comment>
<evidence type="ECO:0000256" key="1">
    <source>
        <dbReference type="ARBA" id="ARBA00004370"/>
    </source>
</evidence>
<evidence type="ECO:0000259" key="6">
    <source>
        <dbReference type="Pfam" id="PF13505"/>
    </source>
</evidence>
<feature type="domain" description="Outer membrane protein beta-barrel" evidence="6">
    <location>
        <begin position="86"/>
        <end position="255"/>
    </location>
</feature>
<dbReference type="AlphaFoldDB" id="A0A1X7A8B6"/>
<dbReference type="PANTHER" id="PTHR34001:SF3">
    <property type="entry name" value="BLL7405 PROTEIN"/>
    <property type="match status" value="1"/>
</dbReference>
<organism evidence="7 8">
    <name type="scientific">Ruegeria meonggei</name>
    <dbReference type="NCBI Taxonomy" id="1446476"/>
    <lineage>
        <taxon>Bacteria</taxon>
        <taxon>Pseudomonadati</taxon>
        <taxon>Pseudomonadota</taxon>
        <taxon>Alphaproteobacteria</taxon>
        <taxon>Rhodobacterales</taxon>
        <taxon>Roseobacteraceae</taxon>
        <taxon>Ruegeria</taxon>
    </lineage>
</organism>
<evidence type="ECO:0000256" key="4">
    <source>
        <dbReference type="ARBA" id="ARBA00038306"/>
    </source>
</evidence>
<dbReference type="InterPro" id="IPR027385">
    <property type="entry name" value="Beta-barrel_OMP"/>
</dbReference>
<keyword evidence="8" id="KW-1185">Reference proteome</keyword>
<proteinExistence type="inferred from homology"/>
<dbReference type="PANTHER" id="PTHR34001">
    <property type="entry name" value="BLL7405 PROTEIN"/>
    <property type="match status" value="1"/>
</dbReference>
<feature type="signal peptide" evidence="5">
    <location>
        <begin position="1"/>
        <end position="31"/>
    </location>
</feature>